<dbReference type="EMBL" id="UINC01189933">
    <property type="protein sequence ID" value="SVE03836.1"/>
    <property type="molecule type" value="Genomic_DNA"/>
</dbReference>
<proteinExistence type="predicted"/>
<evidence type="ECO:0000313" key="2">
    <source>
        <dbReference type="EMBL" id="SVE03836.1"/>
    </source>
</evidence>
<name>A0A383A7I9_9ZZZZ</name>
<feature type="coiled-coil region" evidence="1">
    <location>
        <begin position="50"/>
        <end position="77"/>
    </location>
</feature>
<keyword evidence="1" id="KW-0175">Coiled coil</keyword>
<feature type="non-terminal residue" evidence="2">
    <location>
        <position position="1"/>
    </location>
</feature>
<dbReference type="AlphaFoldDB" id="A0A383A7I9"/>
<accession>A0A383A7I9</accession>
<sequence length="97" mass="11232">SKIKIEVHQLQRNRRRASEALGKLAYGHAKDANMVNFTGNAEFYSHVEKIDNIKESIANKENEIDQIKSQYNLEEEEVKEIEPLSEVLEEETKESND</sequence>
<evidence type="ECO:0000256" key="1">
    <source>
        <dbReference type="SAM" id="Coils"/>
    </source>
</evidence>
<protein>
    <submittedName>
        <fullName evidence="2">Uncharacterized protein</fullName>
    </submittedName>
</protein>
<reference evidence="2" key="1">
    <citation type="submission" date="2018-05" db="EMBL/GenBank/DDBJ databases">
        <authorList>
            <person name="Lanie J.A."/>
            <person name="Ng W.-L."/>
            <person name="Kazmierczak K.M."/>
            <person name="Andrzejewski T.M."/>
            <person name="Davidsen T.M."/>
            <person name="Wayne K.J."/>
            <person name="Tettelin H."/>
            <person name="Glass J.I."/>
            <person name="Rusch D."/>
            <person name="Podicherti R."/>
            <person name="Tsui H.-C.T."/>
            <person name="Winkler M.E."/>
        </authorList>
    </citation>
    <scope>NUCLEOTIDE SEQUENCE</scope>
</reference>
<gene>
    <name evidence="2" type="ORF">METZ01_LOCUS456690</name>
</gene>
<organism evidence="2">
    <name type="scientific">marine metagenome</name>
    <dbReference type="NCBI Taxonomy" id="408172"/>
    <lineage>
        <taxon>unclassified sequences</taxon>
        <taxon>metagenomes</taxon>
        <taxon>ecological metagenomes</taxon>
    </lineage>
</organism>